<accession>A0A6N7L652</accession>
<gene>
    <name evidence="1" type="ORF">F7Q99_36495</name>
</gene>
<dbReference type="Proteomes" id="UP000450000">
    <property type="component" value="Unassembled WGS sequence"/>
</dbReference>
<name>A0A6N7L652_9ACTN</name>
<dbReference type="AlphaFoldDB" id="A0A6N7L652"/>
<evidence type="ECO:0000313" key="2">
    <source>
        <dbReference type="Proteomes" id="UP000450000"/>
    </source>
</evidence>
<proteinExistence type="predicted"/>
<evidence type="ECO:0000313" key="1">
    <source>
        <dbReference type="EMBL" id="MQS17543.1"/>
    </source>
</evidence>
<dbReference type="EMBL" id="WBOF01000005">
    <property type="protein sequence ID" value="MQS17543.1"/>
    <property type="molecule type" value="Genomic_DNA"/>
</dbReference>
<comment type="caution">
    <text evidence="1">The sequence shown here is derived from an EMBL/GenBank/DDBJ whole genome shotgun (WGS) entry which is preliminary data.</text>
</comment>
<reference evidence="1 2" key="1">
    <citation type="submission" date="2019-09" db="EMBL/GenBank/DDBJ databases">
        <title>Genome Sequences of Streptomyces kaniharaensis ATCC 21070.</title>
        <authorList>
            <person name="Zhu W."/>
            <person name="De Crecy-Lagard V."/>
            <person name="Richards N.G."/>
        </authorList>
    </citation>
    <scope>NUCLEOTIDE SEQUENCE [LARGE SCALE GENOMIC DNA]</scope>
    <source>
        <strain evidence="1 2">SF-557</strain>
    </source>
</reference>
<organism evidence="1 2">
    <name type="scientific">Streptomyces kaniharaensis</name>
    <dbReference type="NCBI Taxonomy" id="212423"/>
    <lineage>
        <taxon>Bacteria</taxon>
        <taxon>Bacillati</taxon>
        <taxon>Actinomycetota</taxon>
        <taxon>Actinomycetes</taxon>
        <taxon>Kitasatosporales</taxon>
        <taxon>Streptomycetaceae</taxon>
        <taxon>Streptomyces</taxon>
    </lineage>
</organism>
<protein>
    <submittedName>
        <fullName evidence="1">Uncharacterized protein</fullName>
    </submittedName>
</protein>
<keyword evidence="2" id="KW-1185">Reference proteome</keyword>
<sequence length="122" mass="12221">MSLFVAVSAATIMLLIAFVIDGAGKLRSLNHAESAAQEAARTGAQAVNAGQAISGGGITIDRNAAQNAALSYLRSAGATGTVTWGAGGSINVAVTETYHPYFWPGDMTVTGHGSATLIVQGG</sequence>